<dbReference type="InterPro" id="IPR016047">
    <property type="entry name" value="M23ase_b-sheet_dom"/>
</dbReference>
<dbReference type="Gene3D" id="2.70.70.10">
    <property type="entry name" value="Glucose Permease (Domain IIA)"/>
    <property type="match status" value="1"/>
</dbReference>
<evidence type="ECO:0000256" key="1">
    <source>
        <dbReference type="ARBA" id="ARBA00022729"/>
    </source>
</evidence>
<dbReference type="FunFam" id="2.70.70.10:FF:000006">
    <property type="entry name" value="M23 family peptidase"/>
    <property type="match status" value="1"/>
</dbReference>
<evidence type="ECO:0000313" key="4">
    <source>
        <dbReference type="EMBL" id="RIY40793.1"/>
    </source>
</evidence>
<dbReference type="AlphaFoldDB" id="A0A3A1YRA0"/>
<dbReference type="GO" id="GO:0004222">
    <property type="term" value="F:metalloendopeptidase activity"/>
    <property type="evidence" value="ECO:0007669"/>
    <property type="project" value="TreeGrafter"/>
</dbReference>
<dbReference type="PANTHER" id="PTHR21666:SF289">
    <property type="entry name" value="L-ALA--D-GLU ENDOPEPTIDASE"/>
    <property type="match status" value="1"/>
</dbReference>
<comment type="caution">
    <text evidence="4">The sequence shown here is derived from an EMBL/GenBank/DDBJ whole genome shotgun (WGS) entry which is preliminary data.</text>
</comment>
<dbReference type="InterPro" id="IPR011055">
    <property type="entry name" value="Dup_hybrid_motif"/>
</dbReference>
<dbReference type="SUPFAM" id="SSF51261">
    <property type="entry name" value="Duplicated hybrid motif"/>
    <property type="match status" value="1"/>
</dbReference>
<organism evidence="4 5">
    <name type="scientific">Neopusillimonas maritima</name>
    <dbReference type="NCBI Taxonomy" id="2026239"/>
    <lineage>
        <taxon>Bacteria</taxon>
        <taxon>Pseudomonadati</taxon>
        <taxon>Pseudomonadota</taxon>
        <taxon>Betaproteobacteria</taxon>
        <taxon>Burkholderiales</taxon>
        <taxon>Alcaligenaceae</taxon>
        <taxon>Neopusillimonas</taxon>
    </lineage>
</organism>
<dbReference type="CDD" id="cd12797">
    <property type="entry name" value="M23_peptidase"/>
    <property type="match status" value="1"/>
</dbReference>
<dbReference type="Pfam" id="PF01551">
    <property type="entry name" value="Peptidase_M23"/>
    <property type="match status" value="1"/>
</dbReference>
<dbReference type="Proteomes" id="UP000266206">
    <property type="component" value="Unassembled WGS sequence"/>
</dbReference>
<evidence type="ECO:0000313" key="5">
    <source>
        <dbReference type="Proteomes" id="UP000266206"/>
    </source>
</evidence>
<evidence type="ECO:0000256" key="2">
    <source>
        <dbReference type="SAM" id="MobiDB-lite"/>
    </source>
</evidence>
<dbReference type="InterPro" id="IPR050570">
    <property type="entry name" value="Cell_wall_metabolism_enzyme"/>
</dbReference>
<dbReference type="PANTHER" id="PTHR21666">
    <property type="entry name" value="PEPTIDASE-RELATED"/>
    <property type="match status" value="1"/>
</dbReference>
<proteinExistence type="predicted"/>
<feature type="region of interest" description="Disordered" evidence="2">
    <location>
        <begin position="258"/>
        <end position="280"/>
    </location>
</feature>
<dbReference type="EMBL" id="NQYH01000007">
    <property type="protein sequence ID" value="RIY40793.1"/>
    <property type="molecule type" value="Genomic_DNA"/>
</dbReference>
<keyword evidence="1" id="KW-0732">Signal</keyword>
<name>A0A3A1YRA0_9BURK</name>
<accession>A0A3A1YRA0</accession>
<feature type="domain" description="M23ase beta-sheet core" evidence="3">
    <location>
        <begin position="156"/>
        <end position="251"/>
    </location>
</feature>
<reference evidence="4 5" key="1">
    <citation type="submission" date="2017-08" db="EMBL/GenBank/DDBJ databases">
        <title>Pusillimonas indicus sp. nov., a member of the family Alcaligenaceae isolated from surface seawater.</title>
        <authorList>
            <person name="Li J."/>
        </authorList>
    </citation>
    <scope>NUCLEOTIDE SEQUENCE [LARGE SCALE GENOMIC DNA]</scope>
    <source>
        <strain evidence="4 5">L52-1-41</strain>
    </source>
</reference>
<gene>
    <name evidence="4" type="ORF">CJP73_09940</name>
</gene>
<protein>
    <submittedName>
        <fullName evidence="4">Peptidase M23</fullName>
    </submittedName>
</protein>
<sequence>MSNLPTLVSLDVRQAEKDRLELESQMLKASLHELGEKVGQLQARLIEMDGVSKRLAEVAGVNYTNPEVQETLNGSTVVSDDKAQAMVFDSAEALGRELDTMAQRLDRQRDGLAMLDMVMTRRAGLEASLPSLSPVDFPYMTSSYGWRRHPISGRNKMHEGLDFAAPHGAPIHAASGGMVVFAGYRTGYGKTVEIQHSHNLVTVYAHASSLQVKRGDLVEKGQLIANVGSTGQSTGPHLHFEVRVAGQPLDPSLFLPDPNEPEVRLADASDDLQADSAEVR</sequence>
<dbReference type="OrthoDB" id="9815245at2"/>
<evidence type="ECO:0000259" key="3">
    <source>
        <dbReference type="Pfam" id="PF01551"/>
    </source>
</evidence>